<keyword evidence="3" id="KW-1185">Reference proteome</keyword>
<gene>
    <name evidence="2" type="ORF">SAMN05216377_106141</name>
</gene>
<dbReference type="EMBL" id="FNBE01000006">
    <property type="protein sequence ID" value="SDF69341.1"/>
    <property type="molecule type" value="Genomic_DNA"/>
</dbReference>
<sequence length="137" mass="14761">MSIDDVLATLRGFEGVLELAPAEGSGFPELAWGDHFFYHSPSGVVPERTQPYATIVTKDYPGEPSSDLDRPGRYRVNVHVGRTAGELVESTDRTATDVLLAHPVYGGWVSVVNPGEHTRAVLEELLARAHAAAAPRA</sequence>
<organism evidence="2 3">
    <name type="scientific">Pseudonocardia oroxyli</name>
    <dbReference type="NCBI Taxonomy" id="366584"/>
    <lineage>
        <taxon>Bacteria</taxon>
        <taxon>Bacillati</taxon>
        <taxon>Actinomycetota</taxon>
        <taxon>Actinomycetes</taxon>
        <taxon>Pseudonocardiales</taxon>
        <taxon>Pseudonocardiaceae</taxon>
        <taxon>Pseudonocardia</taxon>
    </lineage>
</organism>
<feature type="domain" description="DUF6194" evidence="1">
    <location>
        <begin position="1"/>
        <end position="136"/>
    </location>
</feature>
<dbReference type="RefSeq" id="WP_093081968.1">
    <property type="nucleotide sequence ID" value="NZ_FNBE01000006.1"/>
</dbReference>
<dbReference type="Proteomes" id="UP000198967">
    <property type="component" value="Unassembled WGS sequence"/>
</dbReference>
<dbReference type="InterPro" id="IPR045676">
    <property type="entry name" value="DUF6194"/>
</dbReference>
<protein>
    <recommendedName>
        <fullName evidence="1">DUF6194 domain-containing protein</fullName>
    </recommendedName>
</protein>
<evidence type="ECO:0000259" key="1">
    <source>
        <dbReference type="Pfam" id="PF19694"/>
    </source>
</evidence>
<dbReference type="STRING" id="366584.SAMN05216377_106141"/>
<name>A0A1G7N5W1_PSEOR</name>
<dbReference type="Pfam" id="PF19694">
    <property type="entry name" value="DUF6194"/>
    <property type="match status" value="1"/>
</dbReference>
<dbReference type="AlphaFoldDB" id="A0A1G7N5W1"/>
<evidence type="ECO:0000313" key="2">
    <source>
        <dbReference type="EMBL" id="SDF69341.1"/>
    </source>
</evidence>
<evidence type="ECO:0000313" key="3">
    <source>
        <dbReference type="Proteomes" id="UP000198967"/>
    </source>
</evidence>
<dbReference type="OrthoDB" id="9783727at2"/>
<accession>A0A1G7N5W1</accession>
<proteinExistence type="predicted"/>
<reference evidence="2 3" key="1">
    <citation type="submission" date="2016-10" db="EMBL/GenBank/DDBJ databases">
        <authorList>
            <person name="de Groot N.N."/>
        </authorList>
    </citation>
    <scope>NUCLEOTIDE SEQUENCE [LARGE SCALE GENOMIC DNA]</scope>
    <source>
        <strain evidence="2 3">CGMCC 4.3143</strain>
    </source>
</reference>